<dbReference type="RefSeq" id="WP_113744733.1">
    <property type="nucleotide sequence ID" value="NZ_UAPV01000001.1"/>
</dbReference>
<dbReference type="AlphaFoldDB" id="A0A2X0WW23"/>
<dbReference type="EMBL" id="UAPV01000001">
    <property type="protein sequence ID" value="SPT70692.1"/>
    <property type="molecule type" value="Genomic_DNA"/>
</dbReference>
<keyword evidence="2" id="KW-1185">Reference proteome</keyword>
<evidence type="ECO:0000313" key="1">
    <source>
        <dbReference type="EMBL" id="SPT70692.1"/>
    </source>
</evidence>
<accession>A0A2X0WW23</accession>
<gene>
    <name evidence="1" type="ORF">NCTC13093_02110</name>
</gene>
<protein>
    <submittedName>
        <fullName evidence="1">Uncharacterized protein</fullName>
    </submittedName>
</protein>
<sequence>MSDRVSLRESLPRSCASLYAGETRHSDPQGRTRLSAQSAKSSVFTQIGKHLSLEHSEAYVPKHTRPAFDKNTQHLVFELADKKDLIKDDKKVVLYACTGFAGQTVYLPKKADLKLARDMDESINDYATIGHMVQWREHIANNANPERYVVEINNKDYEVYAYLKDDVRRLYNDTDNLRLESQSYNSSVAYNYESSDDPLAPTFRAI</sequence>
<evidence type="ECO:0000313" key="2">
    <source>
        <dbReference type="Proteomes" id="UP000250086"/>
    </source>
</evidence>
<name>A0A2X0WW23_9GAMM</name>
<dbReference type="Proteomes" id="UP000250086">
    <property type="component" value="Unassembled WGS sequence"/>
</dbReference>
<reference evidence="1 2" key="1">
    <citation type="submission" date="2018-06" db="EMBL/GenBank/DDBJ databases">
        <authorList>
            <consortium name="Pathogen Informatics"/>
            <person name="Doyle S."/>
        </authorList>
    </citation>
    <scope>NUCLEOTIDE SEQUENCE [LARGE SCALE GENOMIC DNA]</scope>
    <source>
        <strain evidence="1 2">NCTC13093</strain>
    </source>
</reference>
<proteinExistence type="predicted"/>
<organism evidence="1 2">
    <name type="scientific">Anaerobiospirillum thomasii</name>
    <dbReference type="NCBI Taxonomy" id="179995"/>
    <lineage>
        <taxon>Bacteria</taxon>
        <taxon>Pseudomonadati</taxon>
        <taxon>Pseudomonadota</taxon>
        <taxon>Gammaproteobacteria</taxon>
        <taxon>Aeromonadales</taxon>
        <taxon>Succinivibrionaceae</taxon>
        <taxon>Anaerobiospirillum</taxon>
    </lineage>
</organism>